<dbReference type="InterPro" id="IPR051906">
    <property type="entry name" value="TolC-like"/>
</dbReference>
<evidence type="ECO:0000256" key="2">
    <source>
        <dbReference type="ARBA" id="ARBA00007613"/>
    </source>
</evidence>
<dbReference type="Proteomes" id="UP000297407">
    <property type="component" value="Unassembled WGS sequence"/>
</dbReference>
<dbReference type="Gene3D" id="1.20.1600.10">
    <property type="entry name" value="Outer membrane efflux proteins (OEP)"/>
    <property type="match status" value="1"/>
</dbReference>
<dbReference type="InterPro" id="IPR003423">
    <property type="entry name" value="OMP_efflux"/>
</dbReference>
<evidence type="ECO:0000256" key="5">
    <source>
        <dbReference type="ARBA" id="ARBA00022692"/>
    </source>
</evidence>
<evidence type="ECO:0000313" key="8">
    <source>
        <dbReference type="EMBL" id="TGD58930.1"/>
    </source>
</evidence>
<dbReference type="GO" id="GO:0009279">
    <property type="term" value="C:cell outer membrane"/>
    <property type="evidence" value="ECO:0007669"/>
    <property type="project" value="UniProtKB-SubCell"/>
</dbReference>
<evidence type="ECO:0000256" key="6">
    <source>
        <dbReference type="ARBA" id="ARBA00023136"/>
    </source>
</evidence>
<keyword evidence="5" id="KW-0812">Transmembrane</keyword>
<proteinExistence type="inferred from homology"/>
<keyword evidence="4" id="KW-1134">Transmembrane beta strand</keyword>
<protein>
    <submittedName>
        <fullName evidence="8">TolC family protein</fullName>
    </submittedName>
</protein>
<gene>
    <name evidence="8" type="ORF">E4635_03500</name>
</gene>
<evidence type="ECO:0000256" key="1">
    <source>
        <dbReference type="ARBA" id="ARBA00004442"/>
    </source>
</evidence>
<dbReference type="PANTHER" id="PTHR30026">
    <property type="entry name" value="OUTER MEMBRANE PROTEIN TOLC"/>
    <property type="match status" value="1"/>
</dbReference>
<dbReference type="OrthoDB" id="680214at2"/>
<keyword evidence="6" id="KW-0472">Membrane</keyword>
<dbReference type="SUPFAM" id="SSF56954">
    <property type="entry name" value="Outer membrane efflux proteins (OEP)"/>
    <property type="match status" value="1"/>
</dbReference>
<reference evidence="8 9" key="1">
    <citation type="submission" date="2019-04" db="EMBL/GenBank/DDBJ databases">
        <title>Flavobacterium sp. strain DS2-A Genome sequencing and assembly.</title>
        <authorList>
            <person name="Kim I."/>
        </authorList>
    </citation>
    <scope>NUCLEOTIDE SEQUENCE [LARGE SCALE GENOMIC DNA]</scope>
    <source>
        <strain evidence="8 9">DS2-A</strain>
    </source>
</reference>
<organism evidence="8 9">
    <name type="scientific">Flavobacterium humi</name>
    <dbReference type="NCBI Taxonomy" id="2562683"/>
    <lineage>
        <taxon>Bacteria</taxon>
        <taxon>Pseudomonadati</taxon>
        <taxon>Bacteroidota</taxon>
        <taxon>Flavobacteriia</taxon>
        <taxon>Flavobacteriales</taxon>
        <taxon>Flavobacteriaceae</taxon>
        <taxon>Flavobacterium</taxon>
    </lineage>
</organism>
<keyword evidence="3" id="KW-0813">Transport</keyword>
<dbReference type="GO" id="GO:1990281">
    <property type="term" value="C:efflux pump complex"/>
    <property type="evidence" value="ECO:0007669"/>
    <property type="project" value="TreeGrafter"/>
</dbReference>
<dbReference type="EMBL" id="SRLH01000002">
    <property type="protein sequence ID" value="TGD58930.1"/>
    <property type="molecule type" value="Genomic_DNA"/>
</dbReference>
<dbReference type="GO" id="GO:0015288">
    <property type="term" value="F:porin activity"/>
    <property type="evidence" value="ECO:0007669"/>
    <property type="project" value="TreeGrafter"/>
</dbReference>
<dbReference type="AlphaFoldDB" id="A0A4Z0LA28"/>
<dbReference type="Pfam" id="PF02321">
    <property type="entry name" value="OEP"/>
    <property type="match status" value="1"/>
</dbReference>
<keyword evidence="7" id="KW-0998">Cell outer membrane</keyword>
<dbReference type="GO" id="GO:0015562">
    <property type="term" value="F:efflux transmembrane transporter activity"/>
    <property type="evidence" value="ECO:0007669"/>
    <property type="project" value="InterPro"/>
</dbReference>
<sequence>MKINKTILIAISFLGITVGYAQERKTLSLKEAISLATTKSNEANLANIKVATSKLEMETMKNNQYPNLKISGQFLQLTNANVDSSLKTGGSGGSSSPLEVSQLLLGQANVSMPIFSGFKLKNSISASESLYKAETANSSHTKEQLAIYVVELFAKLYQSQETAKLIEENLKSAHQRTVDFTAMEANGIIPRNDLLKAQLQESNVQLSLDSANKNVSVINYQLVTLLQLPENTQIDIDIETIKNDMLKTQSMTLNAQRNDLEALNFQQKASESGIKVAQSGYYPSLSLVGGYIAFDLKDVITVTNAMNIGVGLSYDLSSIFKNGKEVKLARSKSEQAKTAVSILTDKIKEETQQAQENYNLSMKQNIVYKQAVEQATENYRIVKDKYDNSLSTTNDLLEADVQQLQTKINLALSQADIALKYYQLQFAAGKLINSFNLSQN</sequence>
<evidence type="ECO:0000256" key="4">
    <source>
        <dbReference type="ARBA" id="ARBA00022452"/>
    </source>
</evidence>
<name>A0A4Z0LA28_9FLAO</name>
<evidence type="ECO:0000256" key="3">
    <source>
        <dbReference type="ARBA" id="ARBA00022448"/>
    </source>
</evidence>
<dbReference type="PANTHER" id="PTHR30026:SF20">
    <property type="entry name" value="OUTER MEMBRANE PROTEIN TOLC"/>
    <property type="match status" value="1"/>
</dbReference>
<accession>A0A4Z0LA28</accession>
<comment type="similarity">
    <text evidence="2">Belongs to the outer membrane factor (OMF) (TC 1.B.17) family.</text>
</comment>
<dbReference type="RefSeq" id="WP_135525240.1">
    <property type="nucleotide sequence ID" value="NZ_SRLH01000002.1"/>
</dbReference>
<comment type="caution">
    <text evidence="8">The sequence shown here is derived from an EMBL/GenBank/DDBJ whole genome shotgun (WGS) entry which is preliminary data.</text>
</comment>
<comment type="subcellular location">
    <subcellularLocation>
        <location evidence="1">Cell outer membrane</location>
    </subcellularLocation>
</comment>
<keyword evidence="9" id="KW-1185">Reference proteome</keyword>
<evidence type="ECO:0000313" key="9">
    <source>
        <dbReference type="Proteomes" id="UP000297407"/>
    </source>
</evidence>
<evidence type="ECO:0000256" key="7">
    <source>
        <dbReference type="ARBA" id="ARBA00023237"/>
    </source>
</evidence>